<dbReference type="RefSeq" id="WP_092550745.1">
    <property type="nucleotide sequence ID" value="NZ_CAWRBG010000032.1"/>
</dbReference>
<dbReference type="InterPro" id="IPR039552">
    <property type="entry name" value="IS66_C"/>
</dbReference>
<dbReference type="Pfam" id="PF13817">
    <property type="entry name" value="DDE_Tnp_IS66_C"/>
    <property type="match status" value="1"/>
</dbReference>
<proteinExistence type="predicted"/>
<dbReference type="InterPro" id="IPR024463">
    <property type="entry name" value="Transposase_TnpC_homeodom"/>
</dbReference>
<evidence type="ECO:0000256" key="1">
    <source>
        <dbReference type="SAM" id="MobiDB-lite"/>
    </source>
</evidence>
<evidence type="ECO:0000313" key="6">
    <source>
        <dbReference type="EMBL" id="SFU62689.1"/>
    </source>
</evidence>
<dbReference type="Pfam" id="PF03050">
    <property type="entry name" value="DDE_Tnp_IS66"/>
    <property type="match status" value="1"/>
</dbReference>
<dbReference type="STRING" id="351659.SAMN05421784_11574"/>
<dbReference type="Pfam" id="PF13007">
    <property type="entry name" value="LZ_Tnp_IS66"/>
    <property type="match status" value="1"/>
</dbReference>
<accession>A0A1I7HPY3</accession>
<dbReference type="OrthoDB" id="9800877at2"/>
<dbReference type="Pfam" id="PF13005">
    <property type="entry name" value="zf-IS66"/>
    <property type="match status" value="1"/>
</dbReference>
<evidence type="ECO:0000259" key="4">
    <source>
        <dbReference type="Pfam" id="PF13007"/>
    </source>
</evidence>
<dbReference type="EMBL" id="FPBJ01000015">
    <property type="protein sequence ID" value="SFU62689.1"/>
    <property type="molecule type" value="Genomic_DNA"/>
</dbReference>
<evidence type="ECO:0000259" key="2">
    <source>
        <dbReference type="Pfam" id="PF03050"/>
    </source>
</evidence>
<dbReference type="PANTHER" id="PTHR33678">
    <property type="entry name" value="BLL1576 PROTEIN"/>
    <property type="match status" value="1"/>
</dbReference>
<dbReference type="PANTHER" id="PTHR33678:SF1">
    <property type="entry name" value="BLL1576 PROTEIN"/>
    <property type="match status" value="1"/>
</dbReference>
<dbReference type="InterPro" id="IPR024474">
    <property type="entry name" value="Znf_dom_IS66"/>
</dbReference>
<dbReference type="InterPro" id="IPR004291">
    <property type="entry name" value="Transposase_IS66_central"/>
</dbReference>
<evidence type="ECO:0000259" key="3">
    <source>
        <dbReference type="Pfam" id="PF13005"/>
    </source>
</evidence>
<dbReference type="Proteomes" id="UP000242496">
    <property type="component" value="Unassembled WGS sequence"/>
</dbReference>
<name>A0A1I7HPY3_9GAMM</name>
<feature type="domain" description="Transposase IS66 C-terminal" evidence="5">
    <location>
        <begin position="479"/>
        <end position="516"/>
    </location>
</feature>
<organism evidence="6 7">
    <name type="scientific">Xenorhabdus koppenhoeferi</name>
    <dbReference type="NCBI Taxonomy" id="351659"/>
    <lineage>
        <taxon>Bacteria</taxon>
        <taxon>Pseudomonadati</taxon>
        <taxon>Pseudomonadota</taxon>
        <taxon>Gammaproteobacteria</taxon>
        <taxon>Enterobacterales</taxon>
        <taxon>Morganellaceae</taxon>
        <taxon>Xenorhabdus</taxon>
    </lineage>
</organism>
<reference evidence="7" key="1">
    <citation type="submission" date="2016-10" db="EMBL/GenBank/DDBJ databases">
        <authorList>
            <person name="Varghese N."/>
            <person name="Submissions S."/>
        </authorList>
    </citation>
    <scope>NUCLEOTIDE SEQUENCE [LARGE SCALE GENOMIC DNA]</scope>
    <source>
        <strain evidence="7">DSM 18168</strain>
    </source>
</reference>
<keyword evidence="7" id="KW-1185">Reference proteome</keyword>
<sequence length="523" mass="58683">MDTSFPDDIARLKVRLREQMAANKILAENNRLLSQRVASYASEISRLKARVVKLQRMQFGQRSEKIRQKTERQIREVQEHISHLQEEMADIQGEQPDPVLPPALRQSSSRKPLPATLPREIQSLPPAEKSCPECGGELHALGCDISEQLEIISSAFKVIETQRPKLACGRCDGIVQSPMPSKPIERSYAGPGLLARIVTAKFAEHTPLYRQSEIYNRQGVALSRATLGRWSGAVSELLEPLYEALRQYVLMPGKVHGDDIPVPVQEPGSGKTRTGRLWVYVRDDRNAGSVMPPAVWFAYSADRKGVHPQQHLAGYSGVLQADAYGGYRALYETGNITEAACMAHARRKIHDVHVRSPTAITTEALKRIGELYAIEAEIRGSPAEERLALRKERSAPLMQLLFDWIQQQMATLSRHSETAKAFAYMLKLWDSLNEYCRNGWVEIDNNIAENALRCVAVGRKNWLFAGSDSGGERAAILYSLIGTCRLNGVDPEAWLRYVISHIADWPSNKVHELLPWKLNLTNI</sequence>
<dbReference type="NCBIfam" id="NF033517">
    <property type="entry name" value="transpos_IS66"/>
    <property type="match status" value="1"/>
</dbReference>
<gene>
    <name evidence="6" type="ORF">SAMN05421784_11574</name>
</gene>
<feature type="domain" description="Transposase TnpC homeodomain" evidence="4">
    <location>
        <begin position="46"/>
        <end position="120"/>
    </location>
</feature>
<feature type="region of interest" description="Disordered" evidence="1">
    <location>
        <begin position="92"/>
        <end position="115"/>
    </location>
</feature>
<evidence type="ECO:0000313" key="7">
    <source>
        <dbReference type="Proteomes" id="UP000242496"/>
    </source>
</evidence>
<feature type="domain" description="Transposase IS66 central" evidence="2">
    <location>
        <begin position="186"/>
        <end position="472"/>
    </location>
</feature>
<dbReference type="InterPro" id="IPR052344">
    <property type="entry name" value="Transposase-related"/>
</dbReference>
<dbReference type="AlphaFoldDB" id="A0A1I7HPY3"/>
<feature type="domain" description="Transposase IS66 zinc-finger binding" evidence="3">
    <location>
        <begin position="128"/>
        <end position="172"/>
    </location>
</feature>
<protein>
    <submittedName>
        <fullName evidence="6">Transposase</fullName>
    </submittedName>
</protein>
<evidence type="ECO:0000259" key="5">
    <source>
        <dbReference type="Pfam" id="PF13817"/>
    </source>
</evidence>